<gene>
    <name evidence="2" type="ORF">OHK93_007211</name>
</gene>
<sequence length="165" mass="17353">MQAKPLRMIATATVLASFTLAAPRCWTAQPWDPLDVSACQRLVSTLAEVPLTNNPQLWGTGDHETPFRLDHDGICKLTLYRDPGSPHAFGRWAISDYESEIIELVRECVAGGETRGGTVGVGPGNPSRFFLNMANANVVGSGMNASSLTGGAGPGGAEPAVVDTT</sequence>
<evidence type="ECO:0000313" key="3">
    <source>
        <dbReference type="Proteomes" id="UP001161017"/>
    </source>
</evidence>
<evidence type="ECO:0000313" key="2">
    <source>
        <dbReference type="EMBL" id="MDI1487937.1"/>
    </source>
</evidence>
<evidence type="ECO:0008006" key="4">
    <source>
        <dbReference type="Google" id="ProtNLM"/>
    </source>
</evidence>
<comment type="caution">
    <text evidence="2">The sequence shown here is derived from an EMBL/GenBank/DDBJ whole genome shotgun (WGS) entry which is preliminary data.</text>
</comment>
<keyword evidence="3" id="KW-1185">Reference proteome</keyword>
<dbReference type="AlphaFoldDB" id="A0AA43TXE3"/>
<accession>A0AA43TXE3</accession>
<name>A0AA43TXE3_9LECA</name>
<protein>
    <recommendedName>
        <fullName evidence="4">Secreted protein</fullName>
    </recommendedName>
</protein>
<organism evidence="2 3">
    <name type="scientific">Ramalina farinacea</name>
    <dbReference type="NCBI Taxonomy" id="258253"/>
    <lineage>
        <taxon>Eukaryota</taxon>
        <taxon>Fungi</taxon>
        <taxon>Dikarya</taxon>
        <taxon>Ascomycota</taxon>
        <taxon>Pezizomycotina</taxon>
        <taxon>Lecanoromycetes</taxon>
        <taxon>OSLEUM clade</taxon>
        <taxon>Lecanoromycetidae</taxon>
        <taxon>Lecanorales</taxon>
        <taxon>Lecanorineae</taxon>
        <taxon>Ramalinaceae</taxon>
        <taxon>Ramalina</taxon>
    </lineage>
</organism>
<feature type="signal peptide" evidence="1">
    <location>
        <begin position="1"/>
        <end position="21"/>
    </location>
</feature>
<evidence type="ECO:0000256" key="1">
    <source>
        <dbReference type="SAM" id="SignalP"/>
    </source>
</evidence>
<feature type="chain" id="PRO_5041427897" description="Secreted protein" evidence="1">
    <location>
        <begin position="22"/>
        <end position="165"/>
    </location>
</feature>
<proteinExistence type="predicted"/>
<dbReference type="Proteomes" id="UP001161017">
    <property type="component" value="Unassembled WGS sequence"/>
</dbReference>
<dbReference type="EMBL" id="JAPUFD010000006">
    <property type="protein sequence ID" value="MDI1487937.1"/>
    <property type="molecule type" value="Genomic_DNA"/>
</dbReference>
<reference evidence="2" key="1">
    <citation type="journal article" date="2023" name="Genome Biol. Evol.">
        <title>First Whole Genome Sequence and Flow Cytometry Genome Size Data for the Lichen-Forming Fungus Ramalina farinacea (Ascomycota).</title>
        <authorList>
            <person name="Llewellyn T."/>
            <person name="Mian S."/>
            <person name="Hill R."/>
            <person name="Leitch I.J."/>
            <person name="Gaya E."/>
        </authorList>
    </citation>
    <scope>NUCLEOTIDE SEQUENCE</scope>
    <source>
        <strain evidence="2">LIQ254RAFAR</strain>
    </source>
</reference>
<keyword evidence="1" id="KW-0732">Signal</keyword>